<comment type="similarity">
    <text evidence="1 5">Belongs to the bacterial ribosomal protein bL32 family.</text>
</comment>
<dbReference type="EMBL" id="JACRDE010000317">
    <property type="protein sequence ID" value="MBI5250208.1"/>
    <property type="molecule type" value="Genomic_DNA"/>
</dbReference>
<dbReference type="Proteomes" id="UP000807825">
    <property type="component" value="Unassembled WGS sequence"/>
</dbReference>
<evidence type="ECO:0000256" key="2">
    <source>
        <dbReference type="ARBA" id="ARBA00022980"/>
    </source>
</evidence>
<protein>
    <recommendedName>
        <fullName evidence="4 5">Large ribosomal subunit protein bL32</fullName>
    </recommendedName>
</protein>
<dbReference type="GO" id="GO:0006412">
    <property type="term" value="P:translation"/>
    <property type="evidence" value="ECO:0007669"/>
    <property type="project" value="UniProtKB-UniRule"/>
</dbReference>
<dbReference type="InterPro" id="IPR044957">
    <property type="entry name" value="Ribosomal_bL32_bact"/>
</dbReference>
<evidence type="ECO:0000313" key="7">
    <source>
        <dbReference type="EMBL" id="MBI5250208.1"/>
    </source>
</evidence>
<dbReference type="Gene3D" id="1.20.5.640">
    <property type="entry name" value="Single helix bin"/>
    <property type="match status" value="1"/>
</dbReference>
<dbReference type="GO" id="GO:0015934">
    <property type="term" value="C:large ribosomal subunit"/>
    <property type="evidence" value="ECO:0007669"/>
    <property type="project" value="InterPro"/>
</dbReference>
<organism evidence="7 8">
    <name type="scientific">Desulfomonile tiedjei</name>
    <dbReference type="NCBI Taxonomy" id="2358"/>
    <lineage>
        <taxon>Bacteria</taxon>
        <taxon>Pseudomonadati</taxon>
        <taxon>Thermodesulfobacteriota</taxon>
        <taxon>Desulfomonilia</taxon>
        <taxon>Desulfomonilales</taxon>
        <taxon>Desulfomonilaceae</taxon>
        <taxon>Desulfomonile</taxon>
    </lineage>
</organism>
<proteinExistence type="inferred from homology"/>
<evidence type="ECO:0000256" key="5">
    <source>
        <dbReference type="HAMAP-Rule" id="MF_00340"/>
    </source>
</evidence>
<dbReference type="AlphaFoldDB" id="A0A9D6V1M1"/>
<dbReference type="HAMAP" id="MF_00340">
    <property type="entry name" value="Ribosomal_bL32"/>
    <property type="match status" value="1"/>
</dbReference>
<reference evidence="7" key="1">
    <citation type="submission" date="2020-07" db="EMBL/GenBank/DDBJ databases">
        <title>Huge and variable diversity of episymbiotic CPR bacteria and DPANN archaea in groundwater ecosystems.</title>
        <authorList>
            <person name="He C.Y."/>
            <person name="Keren R."/>
            <person name="Whittaker M."/>
            <person name="Farag I.F."/>
            <person name="Doudna J."/>
            <person name="Cate J.H.D."/>
            <person name="Banfield J.F."/>
        </authorList>
    </citation>
    <scope>NUCLEOTIDE SEQUENCE</scope>
    <source>
        <strain evidence="7">NC_groundwater_1664_Pr3_B-0.1um_52_9</strain>
    </source>
</reference>
<dbReference type="InterPro" id="IPR002677">
    <property type="entry name" value="Ribosomal_bL32"/>
</dbReference>
<dbReference type="SUPFAM" id="SSF57829">
    <property type="entry name" value="Zn-binding ribosomal proteins"/>
    <property type="match status" value="1"/>
</dbReference>
<gene>
    <name evidence="5 7" type="primary">rpmF</name>
    <name evidence="7" type="ORF">HY912_12000</name>
</gene>
<evidence type="ECO:0000313" key="8">
    <source>
        <dbReference type="Proteomes" id="UP000807825"/>
    </source>
</evidence>
<dbReference type="InterPro" id="IPR011332">
    <property type="entry name" value="Ribosomal_zn-bd"/>
</dbReference>
<evidence type="ECO:0000256" key="6">
    <source>
        <dbReference type="SAM" id="MobiDB-lite"/>
    </source>
</evidence>
<evidence type="ECO:0000256" key="4">
    <source>
        <dbReference type="ARBA" id="ARBA00035178"/>
    </source>
</evidence>
<dbReference type="Pfam" id="PF01783">
    <property type="entry name" value="Ribosomal_L32p"/>
    <property type="match status" value="1"/>
</dbReference>
<accession>A0A9D6V1M1</accession>
<dbReference type="PANTHER" id="PTHR35534">
    <property type="entry name" value="50S RIBOSOMAL PROTEIN L32"/>
    <property type="match status" value="1"/>
</dbReference>
<keyword evidence="3 5" id="KW-0687">Ribonucleoprotein</keyword>
<dbReference type="GO" id="GO:0003735">
    <property type="term" value="F:structural constituent of ribosome"/>
    <property type="evidence" value="ECO:0007669"/>
    <property type="project" value="InterPro"/>
</dbReference>
<dbReference type="PANTHER" id="PTHR35534:SF1">
    <property type="entry name" value="LARGE RIBOSOMAL SUBUNIT PROTEIN BL32"/>
    <property type="match status" value="1"/>
</dbReference>
<dbReference type="NCBIfam" id="TIGR01031">
    <property type="entry name" value="rpmF_bact"/>
    <property type="match status" value="1"/>
</dbReference>
<comment type="caution">
    <text evidence="7">The sequence shown here is derived from an EMBL/GenBank/DDBJ whole genome shotgun (WGS) entry which is preliminary data.</text>
</comment>
<evidence type="ECO:0000256" key="3">
    <source>
        <dbReference type="ARBA" id="ARBA00023274"/>
    </source>
</evidence>
<name>A0A9D6V1M1_9BACT</name>
<evidence type="ECO:0000256" key="1">
    <source>
        <dbReference type="ARBA" id="ARBA00008560"/>
    </source>
</evidence>
<keyword evidence="2 5" id="KW-0689">Ribosomal protein</keyword>
<sequence length="59" mass="6833">MPVPKKRVSRTRRDKRRTHKKLTPVNLVQCPECSQLMMPHRICPGCGSYKGRTVIQTEV</sequence>
<feature type="region of interest" description="Disordered" evidence="6">
    <location>
        <begin position="1"/>
        <end position="22"/>
    </location>
</feature>